<sequence>YEYSKTNKPKVGSVFARSAQDILSRHALDILAKGSLLETKNAQEEAAEEKTTEEA</sequence>
<reference evidence="1 2" key="1">
    <citation type="submission" date="2023-09" db="EMBL/GenBank/DDBJ databases">
        <title>Multi-omics analysis of a traditional fermented food reveals byproduct-associated fungal strains for waste-to-food upcycling.</title>
        <authorList>
            <consortium name="Lawrence Berkeley National Laboratory"/>
            <person name="Rekdal V.M."/>
            <person name="Villalobos-Escobedo J.M."/>
            <person name="Rodriguez-Valeron N."/>
            <person name="Garcia M.O."/>
            <person name="Vasquez D.P."/>
            <person name="Damayanti I."/>
            <person name="Sorensen P.M."/>
            <person name="Baidoo E.E."/>
            <person name="De Carvalho A.C."/>
            <person name="Riley R."/>
            <person name="Lipzen A."/>
            <person name="He G."/>
            <person name="Yan M."/>
            <person name="Haridas S."/>
            <person name="Daum C."/>
            <person name="Yoshinaga Y."/>
            <person name="Ng V."/>
            <person name="Grigoriev I.V."/>
            <person name="Munk R."/>
            <person name="Nuraida L."/>
            <person name="Wijaya C.H."/>
            <person name="Morales P.-C."/>
            <person name="Keasling J.D."/>
        </authorList>
    </citation>
    <scope>NUCLEOTIDE SEQUENCE [LARGE SCALE GENOMIC DNA]</scope>
    <source>
        <strain evidence="1 2">FGSC 2613</strain>
    </source>
</reference>
<evidence type="ECO:0000313" key="1">
    <source>
        <dbReference type="EMBL" id="KAL0469705.1"/>
    </source>
</evidence>
<accession>A0ABR3DAJ6</accession>
<dbReference type="EMBL" id="JAVLET010000005">
    <property type="protein sequence ID" value="KAL0469705.1"/>
    <property type="molecule type" value="Genomic_DNA"/>
</dbReference>
<comment type="caution">
    <text evidence="1">The sequence shown here is derived from an EMBL/GenBank/DDBJ whole genome shotgun (WGS) entry which is preliminary data.</text>
</comment>
<gene>
    <name evidence="1" type="ORF">QR685DRAFT_444318</name>
</gene>
<proteinExistence type="predicted"/>
<protein>
    <submittedName>
        <fullName evidence="1">Uncharacterized protein</fullName>
    </submittedName>
</protein>
<evidence type="ECO:0000313" key="2">
    <source>
        <dbReference type="Proteomes" id="UP001451303"/>
    </source>
</evidence>
<keyword evidence="2" id="KW-1185">Reference proteome</keyword>
<organism evidence="1 2">
    <name type="scientific">Neurospora intermedia</name>
    <dbReference type="NCBI Taxonomy" id="5142"/>
    <lineage>
        <taxon>Eukaryota</taxon>
        <taxon>Fungi</taxon>
        <taxon>Dikarya</taxon>
        <taxon>Ascomycota</taxon>
        <taxon>Pezizomycotina</taxon>
        <taxon>Sordariomycetes</taxon>
        <taxon>Sordariomycetidae</taxon>
        <taxon>Sordariales</taxon>
        <taxon>Sordariaceae</taxon>
        <taxon>Neurospora</taxon>
    </lineage>
</organism>
<feature type="non-terminal residue" evidence="1">
    <location>
        <position position="1"/>
    </location>
</feature>
<dbReference type="Proteomes" id="UP001451303">
    <property type="component" value="Unassembled WGS sequence"/>
</dbReference>
<name>A0ABR3DAJ6_NEUIN</name>